<dbReference type="Pfam" id="PF14289">
    <property type="entry name" value="DUF4369"/>
    <property type="match status" value="1"/>
</dbReference>
<evidence type="ECO:0000313" key="8">
    <source>
        <dbReference type="Proteomes" id="UP000297635"/>
    </source>
</evidence>
<evidence type="ECO:0000256" key="2">
    <source>
        <dbReference type="ARBA" id="ARBA00022748"/>
    </source>
</evidence>
<evidence type="ECO:0000256" key="1">
    <source>
        <dbReference type="ARBA" id="ARBA00004196"/>
    </source>
</evidence>
<keyword evidence="4" id="KW-0676">Redox-active center</keyword>
<dbReference type="GO" id="GO:0016491">
    <property type="term" value="F:oxidoreductase activity"/>
    <property type="evidence" value="ECO:0007669"/>
    <property type="project" value="InterPro"/>
</dbReference>
<dbReference type="Pfam" id="PF00578">
    <property type="entry name" value="AhpC-TSA"/>
    <property type="match status" value="1"/>
</dbReference>
<dbReference type="InterPro" id="IPR000866">
    <property type="entry name" value="AhpC/TSA"/>
</dbReference>
<evidence type="ECO:0000256" key="3">
    <source>
        <dbReference type="ARBA" id="ARBA00023157"/>
    </source>
</evidence>
<dbReference type="GO" id="GO:0030313">
    <property type="term" value="C:cell envelope"/>
    <property type="evidence" value="ECO:0007669"/>
    <property type="project" value="UniProtKB-SubCell"/>
</dbReference>
<dbReference type="Gene3D" id="3.40.30.10">
    <property type="entry name" value="Glutaredoxin"/>
    <property type="match status" value="1"/>
</dbReference>
<organism evidence="7 8">
    <name type="scientific">Duncaniella freteri</name>
    <dbReference type="NCBI Taxonomy" id="2530391"/>
    <lineage>
        <taxon>Bacteria</taxon>
        <taxon>Pseudomonadati</taxon>
        <taxon>Bacteroidota</taxon>
        <taxon>Bacteroidia</taxon>
        <taxon>Bacteroidales</taxon>
        <taxon>Muribaculaceae</taxon>
        <taxon>Duncaniella</taxon>
    </lineage>
</organism>
<dbReference type="SUPFAM" id="SSF52833">
    <property type="entry name" value="Thioredoxin-like"/>
    <property type="match status" value="1"/>
</dbReference>
<evidence type="ECO:0000313" key="7">
    <source>
        <dbReference type="EMBL" id="TGG36777.1"/>
    </source>
</evidence>
<feature type="domain" description="Thioredoxin" evidence="6">
    <location>
        <begin position="228"/>
        <end position="366"/>
    </location>
</feature>
<dbReference type="InterPro" id="IPR025380">
    <property type="entry name" value="DUF4369"/>
</dbReference>
<feature type="chain" id="PRO_5021379829" evidence="5">
    <location>
        <begin position="20"/>
        <end position="366"/>
    </location>
</feature>
<dbReference type="GO" id="GO:0016209">
    <property type="term" value="F:antioxidant activity"/>
    <property type="evidence" value="ECO:0007669"/>
    <property type="project" value="InterPro"/>
</dbReference>
<keyword evidence="2" id="KW-0201">Cytochrome c-type biogenesis</keyword>
<keyword evidence="3" id="KW-1015">Disulfide bond</keyword>
<proteinExistence type="predicted"/>
<dbReference type="InterPro" id="IPR013766">
    <property type="entry name" value="Thioredoxin_domain"/>
</dbReference>
<dbReference type="Proteomes" id="UP000297635">
    <property type="component" value="Unassembled WGS sequence"/>
</dbReference>
<keyword evidence="5" id="KW-0732">Signal</keyword>
<evidence type="ECO:0000256" key="4">
    <source>
        <dbReference type="ARBA" id="ARBA00023284"/>
    </source>
</evidence>
<accession>A0A4Z0V3M7</accession>
<name>A0A4Z0V3M7_9BACT</name>
<comment type="subcellular location">
    <subcellularLocation>
        <location evidence="1">Cell envelope</location>
    </subcellularLocation>
</comment>
<reference evidence="7 8" key="1">
    <citation type="submission" date="2019-02" db="EMBL/GenBank/DDBJ databases">
        <title>Isolation and identification of novel species under the genus Muribaculum.</title>
        <authorList>
            <person name="Miyake S."/>
            <person name="Ding Y."/>
            <person name="Low A."/>
            <person name="Soh M."/>
            <person name="Seedorf H."/>
        </authorList>
    </citation>
    <scope>NUCLEOTIDE SEQUENCE [LARGE SCALE GENOMIC DNA]</scope>
    <source>
        <strain evidence="7 8">TLL-A3</strain>
    </source>
</reference>
<dbReference type="InterPro" id="IPR017937">
    <property type="entry name" value="Thioredoxin_CS"/>
</dbReference>
<dbReference type="InterPro" id="IPR036249">
    <property type="entry name" value="Thioredoxin-like_sf"/>
</dbReference>
<dbReference type="PANTHER" id="PTHR42852:SF6">
    <property type="entry name" value="THIOL:DISULFIDE INTERCHANGE PROTEIN DSBE"/>
    <property type="match status" value="1"/>
</dbReference>
<dbReference type="EMBL" id="SJSA01000002">
    <property type="protein sequence ID" value="TGG36777.1"/>
    <property type="molecule type" value="Genomic_DNA"/>
</dbReference>
<keyword evidence="8" id="KW-1185">Reference proteome</keyword>
<comment type="caution">
    <text evidence="7">The sequence shown here is derived from an EMBL/GenBank/DDBJ whole genome shotgun (WGS) entry which is preliminary data.</text>
</comment>
<protein>
    <submittedName>
        <fullName evidence="7">AhpC/TSA family protein</fullName>
    </submittedName>
</protein>
<sequence length="366" mass="40519">MKKLSILGLGMLVVMSACNSKPSTEYTINGTTDLPDGEWVRLHFMVDRDSVFKDSVAVVNGAFTFTGNIELPKQCTIYSGEPSYTNKKMRQMIIEPGTITIALNGDDYSKAEISGSEINAQNDSLSSIQEAVYAQIMPLRQEFMAAQNDSVKMDSLQTVYDGLISQVKDAQMNFLKTHPASLYSPMVLQQVKNDLSLEELKEIYNSFTPEVQAADEATAKYIAALEAIQPGAQAPEISGKDQNGNDVKLSDLKGKVVLIDFWATWCGPCRASLPHVKSIYDTYKDKNFAILAVSLDRDQDAWKEFINTQNSGLELYSNVFDEGGKNSDNYAIQYIPSKFIVDAEGKMVGRFDGEEELDAKLAELVK</sequence>
<dbReference type="PROSITE" id="PS51257">
    <property type="entry name" value="PROKAR_LIPOPROTEIN"/>
    <property type="match status" value="1"/>
</dbReference>
<dbReference type="GeneID" id="82150741"/>
<evidence type="ECO:0000259" key="6">
    <source>
        <dbReference type="PROSITE" id="PS51352"/>
    </source>
</evidence>
<dbReference type="PANTHER" id="PTHR42852">
    <property type="entry name" value="THIOL:DISULFIDE INTERCHANGE PROTEIN DSBE"/>
    <property type="match status" value="1"/>
</dbReference>
<gene>
    <name evidence="7" type="ORF">EZ315_13165</name>
</gene>
<dbReference type="RefSeq" id="WP_135472488.1">
    <property type="nucleotide sequence ID" value="NZ_CASJDB010000058.1"/>
</dbReference>
<feature type="signal peptide" evidence="5">
    <location>
        <begin position="1"/>
        <end position="19"/>
    </location>
</feature>
<dbReference type="PROSITE" id="PS51352">
    <property type="entry name" value="THIOREDOXIN_2"/>
    <property type="match status" value="1"/>
</dbReference>
<evidence type="ECO:0000256" key="5">
    <source>
        <dbReference type="SAM" id="SignalP"/>
    </source>
</evidence>
<dbReference type="GO" id="GO:0017004">
    <property type="term" value="P:cytochrome complex assembly"/>
    <property type="evidence" value="ECO:0007669"/>
    <property type="project" value="UniProtKB-KW"/>
</dbReference>
<dbReference type="AlphaFoldDB" id="A0A4Z0V3M7"/>
<dbReference type="CDD" id="cd02966">
    <property type="entry name" value="TlpA_like_family"/>
    <property type="match status" value="1"/>
</dbReference>
<dbReference type="PROSITE" id="PS00194">
    <property type="entry name" value="THIOREDOXIN_1"/>
    <property type="match status" value="1"/>
</dbReference>
<dbReference type="InterPro" id="IPR050553">
    <property type="entry name" value="Thioredoxin_ResA/DsbE_sf"/>
</dbReference>